<dbReference type="GO" id="GO:0005737">
    <property type="term" value="C:cytoplasm"/>
    <property type="evidence" value="ECO:0007669"/>
    <property type="project" value="TreeGrafter"/>
</dbReference>
<dbReference type="InterPro" id="IPR013328">
    <property type="entry name" value="6PGD_dom2"/>
</dbReference>
<dbReference type="RefSeq" id="WP_015884507.1">
    <property type="nucleotide sequence ID" value="NC_012669.1"/>
</dbReference>
<dbReference type="OrthoDB" id="9796561at2"/>
<accession>C5C5D0</accession>
<dbReference type="Gene3D" id="3.40.50.720">
    <property type="entry name" value="NAD(P)-binding Rossmann-like Domain"/>
    <property type="match status" value="1"/>
</dbReference>
<reference evidence="3 4" key="1">
    <citation type="journal article" date="2009" name="Stand. Genomic Sci.">
        <title>Complete genome sequence of Beutenbergia cavernae type strain (HKI 0122).</title>
        <authorList>
            <person name="Land M."/>
            <person name="Pukall R."/>
            <person name="Abt B."/>
            <person name="Goker M."/>
            <person name="Rohde M."/>
            <person name="Glavina Del Rio T."/>
            <person name="Tice H."/>
            <person name="Copeland A."/>
            <person name="Cheng J.F."/>
            <person name="Lucas S."/>
            <person name="Chen F."/>
            <person name="Nolan M."/>
            <person name="Bruce D."/>
            <person name="Goodwin L."/>
            <person name="Pitluck S."/>
            <person name="Ivanova N."/>
            <person name="Mavromatis K."/>
            <person name="Ovchinnikova G."/>
            <person name="Pati A."/>
            <person name="Chen A."/>
            <person name="Palaniappan K."/>
            <person name="Hauser L."/>
            <person name="Chang Y.J."/>
            <person name="Jefferies C.C."/>
            <person name="Saunders E."/>
            <person name="Brettin T."/>
            <person name="Detter J.C."/>
            <person name="Han C."/>
            <person name="Chain P."/>
            <person name="Bristow J."/>
            <person name="Eisen J.A."/>
            <person name="Markowitz V."/>
            <person name="Hugenholtz P."/>
            <person name="Kyrpides N.C."/>
            <person name="Klenk H.P."/>
            <person name="Lapidus A."/>
        </authorList>
    </citation>
    <scope>NUCLEOTIDE SEQUENCE [LARGE SCALE GENOMIC DNA]</scope>
    <source>
        <strain evidence="4">ATCC BAA-8 / DSM 12333 / NBRC 16432</strain>
    </source>
</reference>
<proteinExistence type="predicted"/>
<name>C5C5D0_BEUC1</name>
<keyword evidence="3" id="KW-0560">Oxidoreductase</keyword>
<dbReference type="InterPro" id="IPR008927">
    <property type="entry name" value="6-PGluconate_DH-like_C_sf"/>
</dbReference>
<dbReference type="STRING" id="471853.Bcav_4029"/>
<dbReference type="SUPFAM" id="SSF48179">
    <property type="entry name" value="6-phosphogluconate dehydrogenase C-terminal domain-like"/>
    <property type="match status" value="1"/>
</dbReference>
<dbReference type="PANTHER" id="PTHR21708:SF26">
    <property type="entry name" value="2-DEHYDROPANTOATE 2-REDUCTASE"/>
    <property type="match status" value="1"/>
</dbReference>
<dbReference type="InterPro" id="IPR013332">
    <property type="entry name" value="KPR_N"/>
</dbReference>
<dbReference type="SUPFAM" id="SSF51735">
    <property type="entry name" value="NAD(P)-binding Rossmann-fold domains"/>
    <property type="match status" value="1"/>
</dbReference>
<feature type="domain" description="Ketopantoate reductase N-terminal" evidence="1">
    <location>
        <begin position="4"/>
        <end position="158"/>
    </location>
</feature>
<dbReference type="InterPro" id="IPR051402">
    <property type="entry name" value="KPR-Related"/>
</dbReference>
<gene>
    <name evidence="3" type="ordered locus">Bcav_4029</name>
</gene>
<feature type="domain" description="Ketopantoate reductase C-terminal" evidence="2">
    <location>
        <begin position="185"/>
        <end position="301"/>
    </location>
</feature>
<dbReference type="Gene3D" id="1.10.1040.10">
    <property type="entry name" value="N-(1-d-carboxylethyl)-l-norvaline Dehydrogenase, domain 2"/>
    <property type="match status" value="1"/>
</dbReference>
<dbReference type="GO" id="GO:0008677">
    <property type="term" value="F:2-dehydropantoate 2-reductase activity"/>
    <property type="evidence" value="ECO:0007669"/>
    <property type="project" value="UniProtKB-EC"/>
</dbReference>
<dbReference type="AlphaFoldDB" id="C5C5D0"/>
<dbReference type="PANTHER" id="PTHR21708">
    <property type="entry name" value="PROBABLE 2-DEHYDROPANTOATE 2-REDUCTASE"/>
    <property type="match status" value="1"/>
</dbReference>
<dbReference type="eggNOG" id="COG1893">
    <property type="taxonomic scope" value="Bacteria"/>
</dbReference>
<evidence type="ECO:0000259" key="2">
    <source>
        <dbReference type="Pfam" id="PF08546"/>
    </source>
</evidence>
<keyword evidence="4" id="KW-1185">Reference proteome</keyword>
<dbReference type="Pfam" id="PF08546">
    <property type="entry name" value="ApbA_C"/>
    <property type="match status" value="1"/>
</dbReference>
<dbReference type="InterPro" id="IPR013752">
    <property type="entry name" value="KPA_reductase"/>
</dbReference>
<dbReference type="InterPro" id="IPR036291">
    <property type="entry name" value="NAD(P)-bd_dom_sf"/>
</dbReference>
<evidence type="ECO:0000313" key="4">
    <source>
        <dbReference type="Proteomes" id="UP000007962"/>
    </source>
</evidence>
<dbReference type="EMBL" id="CP001618">
    <property type="protein sequence ID" value="ACQ82270.1"/>
    <property type="molecule type" value="Genomic_DNA"/>
</dbReference>
<dbReference type="EC" id="1.1.1.169" evidence="3"/>
<sequence length="328" mass="33479">MRYVIIGAGAVGATIGASLHEAGRDVVLVARGEHLRVLREDGLTFATPSSTRVLPIPAAGGPDDLVLRPDDVLVLATKSQDTAGALAAWAPATVDGGTAGERLTVVCAQNGVDNERQVLRRFGHVVAVTVWLPATHLRPGVVVAPGDPAPGVLTLGRYPSGVDATVELIGTDLAAGGFVAPVRDDVMRWKYAKLLGNLGNAADALFGRDDDAASLVRRARQEGEAALEAAGIPWTSDEEQSAMRSAFGVGTVPGFERGGSSTWQSLARGTGSVEVDYLNGEIVLLGRTHGVPTPVNAALQARAAVAAAAGAAPGSGRAAELLAALAAQ</sequence>
<dbReference type="Proteomes" id="UP000007962">
    <property type="component" value="Chromosome"/>
</dbReference>
<organism evidence="3 4">
    <name type="scientific">Beutenbergia cavernae (strain ATCC BAA-8 / DSM 12333 / CCUG 43141 / JCM 11478 / NBRC 16432 / NCIMB 13614 / HKI 0122)</name>
    <dbReference type="NCBI Taxonomy" id="471853"/>
    <lineage>
        <taxon>Bacteria</taxon>
        <taxon>Bacillati</taxon>
        <taxon>Actinomycetota</taxon>
        <taxon>Actinomycetes</taxon>
        <taxon>Micrococcales</taxon>
        <taxon>Beutenbergiaceae</taxon>
        <taxon>Beutenbergia</taxon>
    </lineage>
</organism>
<dbReference type="HOGENOM" id="CLU_031468_1_0_11"/>
<evidence type="ECO:0000259" key="1">
    <source>
        <dbReference type="Pfam" id="PF02558"/>
    </source>
</evidence>
<dbReference type="KEGG" id="bcv:Bcav_4029"/>
<protein>
    <submittedName>
        <fullName evidence="3">2-dehydropantoate 2-reductase</fullName>
        <ecNumber evidence="3">1.1.1.169</ecNumber>
    </submittedName>
</protein>
<dbReference type="Pfam" id="PF02558">
    <property type="entry name" value="ApbA"/>
    <property type="match status" value="1"/>
</dbReference>
<evidence type="ECO:0000313" key="3">
    <source>
        <dbReference type="EMBL" id="ACQ82270.1"/>
    </source>
</evidence>